<name>A0A7K1XVR2_9SPHI</name>
<dbReference type="GO" id="GO:0071555">
    <property type="term" value="P:cell wall organization"/>
    <property type="evidence" value="ECO:0007669"/>
    <property type="project" value="UniProtKB-KW"/>
</dbReference>
<dbReference type="GO" id="GO:0008237">
    <property type="term" value="F:metallopeptidase activity"/>
    <property type="evidence" value="ECO:0007669"/>
    <property type="project" value="UniProtKB-KW"/>
</dbReference>
<keyword evidence="6 9" id="KW-0224">Dipeptidase</keyword>
<evidence type="ECO:0000256" key="4">
    <source>
        <dbReference type="ARBA" id="ARBA00022801"/>
    </source>
</evidence>
<dbReference type="PIRSF" id="PIRSF026671">
    <property type="entry name" value="AA_dipeptidase"/>
    <property type="match status" value="1"/>
</dbReference>
<dbReference type="CDD" id="cd14840">
    <property type="entry name" value="D-Ala-D-Ala_dipeptidase_Aad"/>
    <property type="match status" value="1"/>
</dbReference>
<feature type="binding site" evidence="9">
    <location>
        <position position="205"/>
    </location>
    <ligand>
        <name>Zn(2+)</name>
        <dbReference type="ChEBI" id="CHEBI:29105"/>
        <note>catalytic</note>
    </ligand>
</feature>
<dbReference type="InterPro" id="IPR009045">
    <property type="entry name" value="Zn_M74/Hedgehog-like"/>
</dbReference>
<comment type="function">
    <text evidence="9 10">Catalyzes hydrolysis of the D-alanyl-D-alanine dipeptide.</text>
</comment>
<gene>
    <name evidence="12" type="ORF">GS398_06280</name>
</gene>
<keyword evidence="2 9" id="KW-0645">Protease</keyword>
<evidence type="ECO:0000256" key="10">
    <source>
        <dbReference type="PIRNR" id="PIRNR026671"/>
    </source>
</evidence>
<comment type="cofactor">
    <cofactor evidence="9">
        <name>Zn(2+)</name>
        <dbReference type="ChEBI" id="CHEBI:29105"/>
    </cofactor>
    <text evidence="9">Binds 1 zinc ion per subunit.</text>
</comment>
<protein>
    <recommendedName>
        <fullName evidence="9 10">D-alanyl-D-alanine dipeptidase</fullName>
        <shortName evidence="9 10">D-Ala-D-Ala dipeptidase</shortName>
        <ecNumber evidence="9 10">3.4.13.22</ecNumber>
    </recommendedName>
</protein>
<dbReference type="EMBL" id="WVHS01000001">
    <property type="protein sequence ID" value="MXV14898.1"/>
    <property type="molecule type" value="Genomic_DNA"/>
</dbReference>
<dbReference type="GO" id="GO:0160237">
    <property type="term" value="F:D-Ala-D-Ala dipeptidase activity"/>
    <property type="evidence" value="ECO:0007669"/>
    <property type="project" value="UniProtKB-EC"/>
</dbReference>
<accession>A0A7K1XVR2</accession>
<evidence type="ECO:0000256" key="2">
    <source>
        <dbReference type="ARBA" id="ARBA00022670"/>
    </source>
</evidence>
<dbReference type="Gene3D" id="3.30.1380.10">
    <property type="match status" value="1"/>
</dbReference>
<reference evidence="12 13" key="1">
    <citation type="submission" date="2019-11" db="EMBL/GenBank/DDBJ databases">
        <title>Pedobacter sp. HMF7056 Genome sequencing and assembly.</title>
        <authorList>
            <person name="Kang H."/>
            <person name="Kim H."/>
            <person name="Joh K."/>
        </authorList>
    </citation>
    <scope>NUCLEOTIDE SEQUENCE [LARGE SCALE GENOMIC DNA]</scope>
    <source>
        <strain evidence="12 13">HMF7056</strain>
    </source>
</reference>
<evidence type="ECO:0000256" key="3">
    <source>
        <dbReference type="ARBA" id="ARBA00022723"/>
    </source>
</evidence>
<organism evidence="12 13">
    <name type="scientific">Hufsiella ginkgonis</name>
    <dbReference type="NCBI Taxonomy" id="2695274"/>
    <lineage>
        <taxon>Bacteria</taxon>
        <taxon>Pseudomonadati</taxon>
        <taxon>Bacteroidota</taxon>
        <taxon>Sphingobacteriia</taxon>
        <taxon>Sphingobacteriales</taxon>
        <taxon>Sphingobacteriaceae</taxon>
        <taxon>Hufsiella</taxon>
    </lineage>
</organism>
<evidence type="ECO:0000313" key="12">
    <source>
        <dbReference type="EMBL" id="MXV14898.1"/>
    </source>
</evidence>
<evidence type="ECO:0000256" key="11">
    <source>
        <dbReference type="SAM" id="SignalP"/>
    </source>
</evidence>
<keyword evidence="3 9" id="KW-0479">Metal-binding</keyword>
<keyword evidence="8 10" id="KW-0961">Cell wall biogenesis/degradation</keyword>
<evidence type="ECO:0000256" key="5">
    <source>
        <dbReference type="ARBA" id="ARBA00022833"/>
    </source>
</evidence>
<dbReference type="HAMAP" id="MF_01924">
    <property type="entry name" value="A_A_dipeptidase"/>
    <property type="match status" value="1"/>
</dbReference>
<dbReference type="RefSeq" id="WP_160905840.1">
    <property type="nucleotide sequence ID" value="NZ_WVHS01000001.1"/>
</dbReference>
<sequence length="224" mass="25709">MQKLLCLLLLFFTRAAYAQQNPYSLKIISTKEAYTASISADSNNRLVEIRKAIPSIRLDIRYATKNNFTRRVMYPEARAFARLPVVKALRVVQQELKPLGLGLKIFDAYRPYAITLKFYEVATDKAFVADPAKGSKHNRGCAVDLTIVDLKTGKEIQMATGYDSFSPKAAAAYPNVPEEVRKNRDLLISVMEKHGFRVIENEWWHFDFTGWKNYDLMDVSFREI</sequence>
<keyword evidence="7 9" id="KW-0482">Metalloprotease</keyword>
<dbReference type="InterPro" id="IPR000755">
    <property type="entry name" value="A_A_dipeptidase"/>
</dbReference>
<feature type="active site" description="Proton donor/acceptor" evidence="9">
    <location>
        <position position="202"/>
    </location>
</feature>
<proteinExistence type="inferred from homology"/>
<dbReference type="EC" id="3.4.13.22" evidence="9 10"/>
<comment type="catalytic activity">
    <reaction evidence="1 9 10">
        <text>D-alanyl-D-alanine + H2O = 2 D-alanine</text>
        <dbReference type="Rhea" id="RHEA:20661"/>
        <dbReference type="ChEBI" id="CHEBI:15377"/>
        <dbReference type="ChEBI" id="CHEBI:57416"/>
        <dbReference type="ChEBI" id="CHEBI:57822"/>
        <dbReference type="EC" id="3.4.13.22"/>
    </reaction>
</comment>
<keyword evidence="4 9" id="KW-0378">Hydrolase</keyword>
<feature type="site" description="Transition state stabilizer" evidence="9">
    <location>
        <position position="110"/>
    </location>
</feature>
<comment type="caution">
    <text evidence="12">The sequence shown here is derived from an EMBL/GenBank/DDBJ whole genome shotgun (WGS) entry which is preliminary data.</text>
</comment>
<evidence type="ECO:0000256" key="6">
    <source>
        <dbReference type="ARBA" id="ARBA00022997"/>
    </source>
</evidence>
<keyword evidence="5 9" id="KW-0862">Zinc</keyword>
<feature type="binding site" evidence="9">
    <location>
        <position position="144"/>
    </location>
    <ligand>
        <name>Zn(2+)</name>
        <dbReference type="ChEBI" id="CHEBI:29105"/>
        <note>catalytic</note>
    </ligand>
</feature>
<evidence type="ECO:0000256" key="1">
    <source>
        <dbReference type="ARBA" id="ARBA00001362"/>
    </source>
</evidence>
<evidence type="ECO:0000256" key="7">
    <source>
        <dbReference type="ARBA" id="ARBA00023049"/>
    </source>
</evidence>
<dbReference type="PANTHER" id="PTHR43126:SF1">
    <property type="entry name" value="D-ALANYL-D-ALANINE DIPEPTIDASE"/>
    <property type="match status" value="1"/>
</dbReference>
<dbReference type="SUPFAM" id="SSF55166">
    <property type="entry name" value="Hedgehog/DD-peptidase"/>
    <property type="match status" value="1"/>
</dbReference>
<dbReference type="PANTHER" id="PTHR43126">
    <property type="entry name" value="D-ALANYL-D-ALANINE DIPEPTIDASE"/>
    <property type="match status" value="1"/>
</dbReference>
<dbReference type="GO" id="GO:0008270">
    <property type="term" value="F:zinc ion binding"/>
    <property type="evidence" value="ECO:0007669"/>
    <property type="project" value="UniProtKB-UniRule"/>
</dbReference>
<comment type="similarity">
    <text evidence="9 10">Belongs to the peptidase M15D family.</text>
</comment>
<dbReference type="AlphaFoldDB" id="A0A7K1XVR2"/>
<evidence type="ECO:0000256" key="9">
    <source>
        <dbReference type="HAMAP-Rule" id="MF_01924"/>
    </source>
</evidence>
<dbReference type="GO" id="GO:0006508">
    <property type="term" value="P:proteolysis"/>
    <property type="evidence" value="ECO:0007669"/>
    <property type="project" value="UniProtKB-KW"/>
</dbReference>
<dbReference type="Pfam" id="PF01427">
    <property type="entry name" value="Peptidase_M15"/>
    <property type="match status" value="1"/>
</dbReference>
<keyword evidence="11" id="KW-0732">Signal</keyword>
<feature type="signal peptide" evidence="11">
    <location>
        <begin position="1"/>
        <end position="18"/>
    </location>
</feature>
<feature type="chain" id="PRO_5029496326" description="D-alanyl-D-alanine dipeptidase" evidence="11">
    <location>
        <begin position="19"/>
        <end position="224"/>
    </location>
</feature>
<evidence type="ECO:0000256" key="8">
    <source>
        <dbReference type="ARBA" id="ARBA00023316"/>
    </source>
</evidence>
<dbReference type="Proteomes" id="UP000451233">
    <property type="component" value="Unassembled WGS sequence"/>
</dbReference>
<keyword evidence="13" id="KW-1185">Reference proteome</keyword>
<evidence type="ECO:0000313" key="13">
    <source>
        <dbReference type="Proteomes" id="UP000451233"/>
    </source>
</evidence>
<feature type="binding site" evidence="9">
    <location>
        <position position="137"/>
    </location>
    <ligand>
        <name>Zn(2+)</name>
        <dbReference type="ChEBI" id="CHEBI:29105"/>
        <note>catalytic</note>
    </ligand>
</feature>